<accession>A0AAV4PKT2</accession>
<evidence type="ECO:0000313" key="2">
    <source>
        <dbReference type="EMBL" id="GIX97588.1"/>
    </source>
</evidence>
<evidence type="ECO:0000313" key="3">
    <source>
        <dbReference type="Proteomes" id="UP001054837"/>
    </source>
</evidence>
<dbReference type="AlphaFoldDB" id="A0AAV4PKT2"/>
<gene>
    <name evidence="2" type="ORF">CDAR_474541</name>
</gene>
<feature type="compositionally biased region" description="Basic and acidic residues" evidence="1">
    <location>
        <begin position="1"/>
        <end position="20"/>
    </location>
</feature>
<reference evidence="2 3" key="1">
    <citation type="submission" date="2021-06" db="EMBL/GenBank/DDBJ databases">
        <title>Caerostris darwini draft genome.</title>
        <authorList>
            <person name="Kono N."/>
            <person name="Arakawa K."/>
        </authorList>
    </citation>
    <scope>NUCLEOTIDE SEQUENCE [LARGE SCALE GENOMIC DNA]</scope>
</reference>
<feature type="region of interest" description="Disordered" evidence="1">
    <location>
        <begin position="1"/>
        <end position="23"/>
    </location>
</feature>
<evidence type="ECO:0000256" key="1">
    <source>
        <dbReference type="SAM" id="MobiDB-lite"/>
    </source>
</evidence>
<sequence>MEEKRNGMDKDTHSNSDVRRTARTQRRHLLVKMESFRAVQTGNGIFAVDFGAFHSLEWDTSDCIFDSAEIIILVMGCLYFNVLSNLDERGRTVHKVLIPLSTESQQQQQPYPAPVKIV</sequence>
<organism evidence="2 3">
    <name type="scientific">Caerostris darwini</name>
    <dbReference type="NCBI Taxonomy" id="1538125"/>
    <lineage>
        <taxon>Eukaryota</taxon>
        <taxon>Metazoa</taxon>
        <taxon>Ecdysozoa</taxon>
        <taxon>Arthropoda</taxon>
        <taxon>Chelicerata</taxon>
        <taxon>Arachnida</taxon>
        <taxon>Araneae</taxon>
        <taxon>Araneomorphae</taxon>
        <taxon>Entelegynae</taxon>
        <taxon>Araneoidea</taxon>
        <taxon>Araneidae</taxon>
        <taxon>Caerostris</taxon>
    </lineage>
</organism>
<dbReference type="Proteomes" id="UP001054837">
    <property type="component" value="Unassembled WGS sequence"/>
</dbReference>
<comment type="caution">
    <text evidence="2">The sequence shown here is derived from an EMBL/GenBank/DDBJ whole genome shotgun (WGS) entry which is preliminary data.</text>
</comment>
<dbReference type="EMBL" id="BPLQ01003050">
    <property type="protein sequence ID" value="GIX97588.1"/>
    <property type="molecule type" value="Genomic_DNA"/>
</dbReference>
<proteinExistence type="predicted"/>
<name>A0AAV4PKT2_9ARAC</name>
<keyword evidence="3" id="KW-1185">Reference proteome</keyword>
<protein>
    <submittedName>
        <fullName evidence="2">Uncharacterized protein</fullName>
    </submittedName>
</protein>